<evidence type="ECO:0000256" key="12">
    <source>
        <dbReference type="SAM" id="SignalP"/>
    </source>
</evidence>
<dbReference type="InterPro" id="IPR027939">
    <property type="entry name" value="NMT1/THI5"/>
</dbReference>
<feature type="domain" description="SsuA/THI5-like" evidence="13">
    <location>
        <begin position="44"/>
        <end position="258"/>
    </location>
</feature>
<evidence type="ECO:0000256" key="9">
    <source>
        <dbReference type="ARBA" id="ARBA00023004"/>
    </source>
</evidence>
<keyword evidence="9" id="KW-0408">Iron</keyword>
<comment type="subunit">
    <text evidence="4">Homodimer.</text>
</comment>
<keyword evidence="7" id="KW-0663">Pyridoxal phosphate</keyword>
<keyword evidence="6" id="KW-0479">Metal-binding</keyword>
<comment type="similarity">
    <text evidence="3">Belongs to the NMT1/THI5 family.</text>
</comment>
<evidence type="ECO:0000256" key="7">
    <source>
        <dbReference type="ARBA" id="ARBA00022898"/>
    </source>
</evidence>
<comment type="catalytic activity">
    <reaction evidence="11">
        <text>N(6)-(pyridoxal phosphate)-L-lysyl-[4-amino-5-hydroxymethyl-2-methylpyrimidine phosphate synthase] + L-histidyl-[4-amino-5-hydroxymethyl-2-methylpyrimidine phosphate synthase] + 2 Fe(3+) + 4 H2O = L-lysyl-[4-amino-5-hydroxymethyl-2-methylpyrimidine phosphate synthase] + (2S)-2-amino-5-hydroxy-4-oxopentanoyl-[4-amino-5-hydroxymethyl-2-methylpyrimidine phosphate synthase] + 4-amino-2-methyl-5-(phosphooxymethyl)pyrimidine + 3-oxopropanoate + 2 Fe(2+) + 2 H(+)</text>
        <dbReference type="Rhea" id="RHEA:65756"/>
        <dbReference type="Rhea" id="RHEA-COMP:16892"/>
        <dbReference type="Rhea" id="RHEA-COMP:16893"/>
        <dbReference type="Rhea" id="RHEA-COMP:16894"/>
        <dbReference type="Rhea" id="RHEA-COMP:16895"/>
        <dbReference type="ChEBI" id="CHEBI:15377"/>
        <dbReference type="ChEBI" id="CHEBI:15378"/>
        <dbReference type="ChEBI" id="CHEBI:29033"/>
        <dbReference type="ChEBI" id="CHEBI:29034"/>
        <dbReference type="ChEBI" id="CHEBI:29969"/>
        <dbReference type="ChEBI" id="CHEBI:29979"/>
        <dbReference type="ChEBI" id="CHEBI:33190"/>
        <dbReference type="ChEBI" id="CHEBI:58354"/>
        <dbReference type="ChEBI" id="CHEBI:143915"/>
        <dbReference type="ChEBI" id="CHEBI:157692"/>
    </reaction>
    <physiologicalReaction direction="left-to-right" evidence="11">
        <dbReference type="Rhea" id="RHEA:65757"/>
    </physiologicalReaction>
</comment>
<feature type="signal peptide" evidence="12">
    <location>
        <begin position="1"/>
        <end position="24"/>
    </location>
</feature>
<dbReference type="RefSeq" id="WP_175534046.1">
    <property type="nucleotide sequence ID" value="NZ_FOSQ01000008.1"/>
</dbReference>
<dbReference type="Gene3D" id="3.40.190.10">
    <property type="entry name" value="Periplasmic binding protein-like II"/>
    <property type="match status" value="2"/>
</dbReference>
<dbReference type="Proteomes" id="UP000199473">
    <property type="component" value="Unassembled WGS sequence"/>
</dbReference>
<keyword evidence="12" id="KW-0732">Signal</keyword>
<dbReference type="PANTHER" id="PTHR31528:SF1">
    <property type="entry name" value="4-AMINO-5-HYDROXYMETHYL-2-METHYLPYRIMIDINE PHOSPHATE SYNTHASE THI11-RELATED"/>
    <property type="match status" value="1"/>
</dbReference>
<evidence type="ECO:0000256" key="6">
    <source>
        <dbReference type="ARBA" id="ARBA00022723"/>
    </source>
</evidence>
<accession>A0A1I4CT23</accession>
<comment type="function">
    <text evidence="1">Responsible for the formation of the pyrimidine heterocycle in the thiamine biosynthesis pathway. Catalyzes the formation of hydroxymethylpyrimidine phosphate (HMP-P) from histidine and pyridoxal phosphate (PLP). The protein uses PLP and the active site histidine to form HMP-P, generating an inactive enzyme. The enzyme can only undergo a single turnover, which suggests it is a suicide enzyme.</text>
</comment>
<reference evidence="14 15" key="1">
    <citation type="submission" date="2016-10" db="EMBL/GenBank/DDBJ databases">
        <authorList>
            <person name="de Groot N.N."/>
        </authorList>
    </citation>
    <scope>NUCLEOTIDE SEQUENCE [LARGE SCALE GENOMIC DNA]</scope>
    <source>
        <strain evidence="14 15">DSM 19981</strain>
    </source>
</reference>
<name>A0A1I4CT23_9PROT</name>
<gene>
    <name evidence="14" type="ORF">SAMN02745775_108190</name>
</gene>
<keyword evidence="5" id="KW-0808">Transferase</keyword>
<dbReference type="SUPFAM" id="SSF53850">
    <property type="entry name" value="Periplasmic binding protein-like II"/>
    <property type="match status" value="1"/>
</dbReference>
<dbReference type="GO" id="GO:0009228">
    <property type="term" value="P:thiamine biosynthetic process"/>
    <property type="evidence" value="ECO:0007669"/>
    <property type="project" value="UniProtKB-KW"/>
</dbReference>
<dbReference type="EMBL" id="FOSQ01000008">
    <property type="protein sequence ID" value="SFK84444.1"/>
    <property type="molecule type" value="Genomic_DNA"/>
</dbReference>
<feature type="chain" id="PRO_5011681807" description="Thiamine pyrimidine synthase" evidence="12">
    <location>
        <begin position="25"/>
        <end position="344"/>
    </location>
</feature>
<evidence type="ECO:0000256" key="4">
    <source>
        <dbReference type="ARBA" id="ARBA00011738"/>
    </source>
</evidence>
<evidence type="ECO:0000256" key="10">
    <source>
        <dbReference type="ARBA" id="ARBA00033171"/>
    </source>
</evidence>
<dbReference type="InterPro" id="IPR015168">
    <property type="entry name" value="SsuA/THI5"/>
</dbReference>
<evidence type="ECO:0000256" key="2">
    <source>
        <dbReference type="ARBA" id="ARBA00004948"/>
    </source>
</evidence>
<dbReference type="STRING" id="1123062.SAMN02745775_108190"/>
<dbReference type="PANTHER" id="PTHR31528">
    <property type="entry name" value="4-AMINO-5-HYDROXYMETHYL-2-METHYLPYRIMIDINE PHOSPHATE SYNTHASE THI11-RELATED"/>
    <property type="match status" value="1"/>
</dbReference>
<proteinExistence type="inferred from homology"/>
<sequence length="344" mass="36789">MTTTRRTLLAAAGGLLATPRIAGAQGALTPIRFSLDWAFQGPQAPYLLALERGYYRDEGLAVTIDRGFGAGDVPVKIASGAYEFGVGDISATIRLRLTQPGTDVICPFVLAQGSPLSAITLRRTGIRNPKDLEGKRVAAPETDGGRQFFPAFARATSIDTARITWITVTPQLREPMLARGDADAITGFETSGVFSLLALGVPRADIVVMRYSSFGVSLLSTGLQVRKSYADANPRIVTGMIRAIIRGHLDALRDPDAAIAALVRRDATAPVALEKERLAANFEFVRTPEVLSGGFGNLPMPRVQASIETIRTAFNISATLAAEDFYMPQFLPPADQLRFPAAAG</sequence>
<keyword evidence="15" id="KW-1185">Reference proteome</keyword>
<evidence type="ECO:0000313" key="15">
    <source>
        <dbReference type="Proteomes" id="UP000199473"/>
    </source>
</evidence>
<evidence type="ECO:0000313" key="14">
    <source>
        <dbReference type="EMBL" id="SFK84444.1"/>
    </source>
</evidence>
<evidence type="ECO:0000256" key="3">
    <source>
        <dbReference type="ARBA" id="ARBA00009406"/>
    </source>
</evidence>
<dbReference type="AlphaFoldDB" id="A0A1I4CT23"/>
<evidence type="ECO:0000256" key="1">
    <source>
        <dbReference type="ARBA" id="ARBA00003469"/>
    </source>
</evidence>
<dbReference type="GO" id="GO:0046872">
    <property type="term" value="F:metal ion binding"/>
    <property type="evidence" value="ECO:0007669"/>
    <property type="project" value="UniProtKB-KW"/>
</dbReference>
<evidence type="ECO:0000256" key="8">
    <source>
        <dbReference type="ARBA" id="ARBA00022977"/>
    </source>
</evidence>
<evidence type="ECO:0000256" key="11">
    <source>
        <dbReference type="ARBA" id="ARBA00048179"/>
    </source>
</evidence>
<dbReference type="GO" id="GO:0016740">
    <property type="term" value="F:transferase activity"/>
    <property type="evidence" value="ECO:0007669"/>
    <property type="project" value="UniProtKB-KW"/>
</dbReference>
<evidence type="ECO:0000259" key="13">
    <source>
        <dbReference type="Pfam" id="PF09084"/>
    </source>
</evidence>
<organism evidence="14 15">
    <name type="scientific">Falsiroseomonas stagni DSM 19981</name>
    <dbReference type="NCBI Taxonomy" id="1123062"/>
    <lineage>
        <taxon>Bacteria</taxon>
        <taxon>Pseudomonadati</taxon>
        <taxon>Pseudomonadota</taxon>
        <taxon>Alphaproteobacteria</taxon>
        <taxon>Acetobacterales</taxon>
        <taxon>Roseomonadaceae</taxon>
        <taxon>Falsiroseomonas</taxon>
    </lineage>
</organism>
<protein>
    <recommendedName>
        <fullName evidence="10">Thiamine pyrimidine synthase</fullName>
    </recommendedName>
</protein>
<comment type="pathway">
    <text evidence="2">Cofactor biosynthesis; thiamine diphosphate biosynthesis.</text>
</comment>
<keyword evidence="8" id="KW-0784">Thiamine biosynthesis</keyword>
<dbReference type="Pfam" id="PF09084">
    <property type="entry name" value="NMT1"/>
    <property type="match status" value="1"/>
</dbReference>
<evidence type="ECO:0000256" key="5">
    <source>
        <dbReference type="ARBA" id="ARBA00022679"/>
    </source>
</evidence>